<feature type="chain" id="PRO_5047053746" description="diguanylate cyclase" evidence="4">
    <location>
        <begin position="24"/>
        <end position="721"/>
    </location>
</feature>
<gene>
    <name evidence="6" type="ORF">KAK11_16875</name>
</gene>
<dbReference type="EMBL" id="JAGQDG010000006">
    <property type="protein sequence ID" value="MBQ0937004.1"/>
    <property type="molecule type" value="Genomic_DNA"/>
</dbReference>
<feature type="domain" description="GGDEF" evidence="5">
    <location>
        <begin position="539"/>
        <end position="677"/>
    </location>
</feature>
<evidence type="ECO:0000256" key="1">
    <source>
        <dbReference type="ARBA" id="ARBA00012528"/>
    </source>
</evidence>
<dbReference type="SMART" id="SM00267">
    <property type="entry name" value="GGDEF"/>
    <property type="match status" value="1"/>
</dbReference>
<dbReference type="PROSITE" id="PS50887">
    <property type="entry name" value="GGDEF"/>
    <property type="match status" value="1"/>
</dbReference>
<dbReference type="Proteomes" id="UP000672097">
    <property type="component" value="Unassembled WGS sequence"/>
</dbReference>
<name>A0ABS5E128_9BURK</name>
<dbReference type="GO" id="GO:0052621">
    <property type="term" value="F:diguanylate cyclase activity"/>
    <property type="evidence" value="ECO:0007669"/>
    <property type="project" value="UniProtKB-EC"/>
</dbReference>
<dbReference type="InterPro" id="IPR000160">
    <property type="entry name" value="GGDEF_dom"/>
</dbReference>
<proteinExistence type="predicted"/>
<keyword evidence="4" id="KW-0732">Signal</keyword>
<dbReference type="SUPFAM" id="SSF55073">
    <property type="entry name" value="Nucleotide cyclase"/>
    <property type="match status" value="1"/>
</dbReference>
<dbReference type="InterPro" id="IPR029787">
    <property type="entry name" value="Nucleotide_cyclase"/>
</dbReference>
<dbReference type="RefSeq" id="WP_210810406.1">
    <property type="nucleotide sequence ID" value="NZ_JAGQDG010000006.1"/>
</dbReference>
<dbReference type="Pfam" id="PF00990">
    <property type="entry name" value="GGDEF"/>
    <property type="match status" value="1"/>
</dbReference>
<keyword evidence="7" id="KW-1185">Reference proteome</keyword>
<dbReference type="InterPro" id="IPR043128">
    <property type="entry name" value="Rev_trsase/Diguanyl_cyclase"/>
</dbReference>
<dbReference type="InterPro" id="IPR011990">
    <property type="entry name" value="TPR-like_helical_dom_sf"/>
</dbReference>
<feature type="transmembrane region" description="Helical" evidence="3">
    <location>
        <begin position="449"/>
        <end position="468"/>
    </location>
</feature>
<evidence type="ECO:0000313" key="6">
    <source>
        <dbReference type="EMBL" id="MBQ0937004.1"/>
    </source>
</evidence>
<keyword evidence="6" id="KW-0548">Nucleotidyltransferase</keyword>
<evidence type="ECO:0000256" key="2">
    <source>
        <dbReference type="ARBA" id="ARBA00034247"/>
    </source>
</evidence>
<keyword evidence="3" id="KW-0472">Membrane</keyword>
<evidence type="ECO:0000313" key="7">
    <source>
        <dbReference type="Proteomes" id="UP000672097"/>
    </source>
</evidence>
<organism evidence="6 7">
    <name type="scientific">Ideonella paludis</name>
    <dbReference type="NCBI Taxonomy" id="1233411"/>
    <lineage>
        <taxon>Bacteria</taxon>
        <taxon>Pseudomonadati</taxon>
        <taxon>Pseudomonadota</taxon>
        <taxon>Betaproteobacteria</taxon>
        <taxon>Burkholderiales</taxon>
        <taxon>Sphaerotilaceae</taxon>
        <taxon>Ideonella</taxon>
    </lineage>
</organism>
<keyword evidence="3" id="KW-0812">Transmembrane</keyword>
<protein>
    <recommendedName>
        <fullName evidence="1">diguanylate cyclase</fullName>
        <ecNumber evidence="1">2.7.7.65</ecNumber>
    </recommendedName>
</protein>
<reference evidence="6 7" key="1">
    <citation type="submission" date="2021-04" db="EMBL/GenBank/DDBJ databases">
        <title>The genome sequence of type strain Ideonella paludis KCTC 32238.</title>
        <authorList>
            <person name="Liu Y."/>
        </authorList>
    </citation>
    <scope>NUCLEOTIDE SEQUENCE [LARGE SCALE GENOMIC DNA]</scope>
    <source>
        <strain evidence="6 7">KCTC 32238</strain>
    </source>
</reference>
<keyword evidence="6" id="KW-0808">Transferase</keyword>
<accession>A0ABS5E128</accession>
<dbReference type="PANTHER" id="PTHR45138">
    <property type="entry name" value="REGULATORY COMPONENTS OF SENSORY TRANSDUCTION SYSTEM"/>
    <property type="match status" value="1"/>
</dbReference>
<dbReference type="Gene3D" id="1.25.40.10">
    <property type="entry name" value="Tetratricopeptide repeat domain"/>
    <property type="match status" value="1"/>
</dbReference>
<evidence type="ECO:0000259" key="5">
    <source>
        <dbReference type="PROSITE" id="PS50887"/>
    </source>
</evidence>
<dbReference type="CDD" id="cd01949">
    <property type="entry name" value="GGDEF"/>
    <property type="match status" value="1"/>
</dbReference>
<dbReference type="PANTHER" id="PTHR45138:SF9">
    <property type="entry name" value="DIGUANYLATE CYCLASE DGCM-RELATED"/>
    <property type="match status" value="1"/>
</dbReference>
<evidence type="ECO:0000256" key="4">
    <source>
        <dbReference type="SAM" id="SignalP"/>
    </source>
</evidence>
<evidence type="ECO:0000256" key="3">
    <source>
        <dbReference type="SAM" id="Phobius"/>
    </source>
</evidence>
<comment type="catalytic activity">
    <reaction evidence="2">
        <text>2 GTP = 3',3'-c-di-GMP + 2 diphosphate</text>
        <dbReference type="Rhea" id="RHEA:24898"/>
        <dbReference type="ChEBI" id="CHEBI:33019"/>
        <dbReference type="ChEBI" id="CHEBI:37565"/>
        <dbReference type="ChEBI" id="CHEBI:58805"/>
        <dbReference type="EC" id="2.7.7.65"/>
    </reaction>
</comment>
<dbReference type="InterPro" id="IPR050469">
    <property type="entry name" value="Diguanylate_Cyclase"/>
</dbReference>
<feature type="signal peptide" evidence="4">
    <location>
        <begin position="1"/>
        <end position="23"/>
    </location>
</feature>
<comment type="caution">
    <text evidence="6">The sequence shown here is derived from an EMBL/GenBank/DDBJ whole genome shotgun (WGS) entry which is preliminary data.</text>
</comment>
<keyword evidence="3" id="KW-1133">Transmembrane helix</keyword>
<dbReference type="SUPFAM" id="SSF48452">
    <property type="entry name" value="TPR-like"/>
    <property type="match status" value="1"/>
</dbReference>
<dbReference type="EC" id="2.7.7.65" evidence="1"/>
<dbReference type="NCBIfam" id="TIGR00254">
    <property type="entry name" value="GGDEF"/>
    <property type="match status" value="1"/>
</dbReference>
<sequence length="721" mass="77952">MRTWQRLLFVVVSVLAAADLAWASRPEPAPLAANAQAAEAMSWVHEWQSYGFDAPERAQQALELALAQPPAGMPAAQWQRMIWHSRAMVAAAVGDAATHQSALRQLESLTTETGGLAAVDRALALAVMHAYRAQSVQAGDLAQKAVLGYESACGGTPQPLFCDARSGWRAAHVRSVAAMGQGLFVEARGFGQDAERWAERSGDGRLKVRAATLLAVISQRLAEPDRSQHYLQRAEAMARQANALDALARLRVEQAALRTAQGDSHGAQLLLQEARRLARQFGSSRMEAQMAVEFSANYLHEGKPKDALAVVLDALPVVRQFNDLHFVAPLLHNGGLARLALGQVSVATQELEAAQTLWREGGAQGAMLAGLREYADALAERGEARAALALYHREQALRDEMHEANREASLRELRARYRTEAEQQELALLERDNAVKAARLENQRLQQRIWAVAAGLLVAALAGVVVLVQRTRKANLQLRRSEAFLRVQSERDPLTGLANRRHFRDVLAVQAAPALPGAASSFLRARGGGSAPGSSGAGFEGGLLLVDVDHFKRINDEYGHAAGDAVLVELSRRLGGTVRSDDLVCRWGGEEFLIFVPGLAAESLDIQARRLLAVVGDHPVVLPDGRQLPVTASLGYARFPLPRQMVSLDWEQAVNLVDMALYSAKGRGRDCAAGLTALDVSDVAELHVVEQDFEAALNRGQVGLAVQARDQADSGSPKQSR</sequence>
<dbReference type="Gene3D" id="3.30.70.270">
    <property type="match status" value="1"/>
</dbReference>